<dbReference type="GO" id="GO:0022857">
    <property type="term" value="F:transmembrane transporter activity"/>
    <property type="evidence" value="ECO:0007669"/>
    <property type="project" value="InterPro"/>
</dbReference>
<dbReference type="InterPro" id="IPR050171">
    <property type="entry name" value="MFS_Transporters"/>
</dbReference>
<evidence type="ECO:0000313" key="9">
    <source>
        <dbReference type="EMBL" id="GGH75341.1"/>
    </source>
</evidence>
<feature type="domain" description="Major facilitator superfamily (MFS) profile" evidence="8">
    <location>
        <begin position="1"/>
        <end position="418"/>
    </location>
</feature>
<gene>
    <name evidence="9" type="ORF">GCM10007096_04470</name>
</gene>
<accession>A0A8J2ZTI5</accession>
<feature type="transmembrane region" description="Helical" evidence="7">
    <location>
        <begin position="139"/>
        <end position="161"/>
    </location>
</feature>
<dbReference type="GO" id="GO:0005886">
    <property type="term" value="C:plasma membrane"/>
    <property type="evidence" value="ECO:0007669"/>
    <property type="project" value="UniProtKB-SubCell"/>
</dbReference>
<feature type="transmembrane region" description="Helical" evidence="7">
    <location>
        <begin position="222"/>
        <end position="246"/>
    </location>
</feature>
<evidence type="ECO:0000256" key="6">
    <source>
        <dbReference type="ARBA" id="ARBA00023136"/>
    </source>
</evidence>
<dbReference type="InterPro" id="IPR020846">
    <property type="entry name" value="MFS_dom"/>
</dbReference>
<feature type="transmembrane region" description="Helical" evidence="7">
    <location>
        <begin position="12"/>
        <end position="35"/>
    </location>
</feature>
<evidence type="ECO:0000313" key="10">
    <source>
        <dbReference type="Proteomes" id="UP000656813"/>
    </source>
</evidence>
<dbReference type="InterPro" id="IPR011701">
    <property type="entry name" value="MFS"/>
</dbReference>
<evidence type="ECO:0000256" key="7">
    <source>
        <dbReference type="SAM" id="Phobius"/>
    </source>
</evidence>
<feature type="transmembrane region" description="Helical" evidence="7">
    <location>
        <begin position="167"/>
        <end position="186"/>
    </location>
</feature>
<dbReference type="Pfam" id="PF07690">
    <property type="entry name" value="MFS_1"/>
    <property type="match status" value="2"/>
</dbReference>
<dbReference type="SUPFAM" id="SSF103473">
    <property type="entry name" value="MFS general substrate transporter"/>
    <property type="match status" value="1"/>
</dbReference>
<organism evidence="9 10">
    <name type="scientific">Pullulanibacillus pueri</name>
    <dbReference type="NCBI Taxonomy" id="1437324"/>
    <lineage>
        <taxon>Bacteria</taxon>
        <taxon>Bacillati</taxon>
        <taxon>Bacillota</taxon>
        <taxon>Bacilli</taxon>
        <taxon>Bacillales</taxon>
        <taxon>Sporolactobacillaceae</taxon>
        <taxon>Pullulanibacillus</taxon>
    </lineage>
</organism>
<evidence type="ECO:0000256" key="4">
    <source>
        <dbReference type="ARBA" id="ARBA00022692"/>
    </source>
</evidence>
<dbReference type="PANTHER" id="PTHR23517">
    <property type="entry name" value="RESISTANCE PROTEIN MDTM, PUTATIVE-RELATED-RELATED"/>
    <property type="match status" value="1"/>
</dbReference>
<dbReference type="PANTHER" id="PTHR23517:SF3">
    <property type="entry name" value="INTEGRAL MEMBRANE TRANSPORT PROTEIN"/>
    <property type="match status" value="1"/>
</dbReference>
<evidence type="ECO:0000256" key="5">
    <source>
        <dbReference type="ARBA" id="ARBA00022989"/>
    </source>
</evidence>
<evidence type="ECO:0000256" key="3">
    <source>
        <dbReference type="ARBA" id="ARBA00022475"/>
    </source>
</evidence>
<keyword evidence="4 7" id="KW-0812">Transmembrane</keyword>
<proteinExistence type="predicted"/>
<evidence type="ECO:0000259" key="8">
    <source>
        <dbReference type="PROSITE" id="PS50850"/>
    </source>
</evidence>
<keyword evidence="6 7" id="KW-0472">Membrane</keyword>
<comment type="caution">
    <text evidence="9">The sequence shown here is derived from an EMBL/GenBank/DDBJ whole genome shotgun (WGS) entry which is preliminary data.</text>
</comment>
<feature type="transmembrane region" description="Helical" evidence="7">
    <location>
        <begin position="73"/>
        <end position="91"/>
    </location>
</feature>
<reference evidence="9" key="2">
    <citation type="submission" date="2020-09" db="EMBL/GenBank/DDBJ databases">
        <authorList>
            <person name="Sun Q."/>
            <person name="Zhou Y."/>
        </authorList>
    </citation>
    <scope>NUCLEOTIDE SEQUENCE</scope>
    <source>
        <strain evidence="9">CGMCC 1.12777</strain>
    </source>
</reference>
<feature type="transmembrane region" description="Helical" evidence="7">
    <location>
        <begin position="387"/>
        <end position="408"/>
    </location>
</feature>
<dbReference type="EMBL" id="BMFV01000002">
    <property type="protein sequence ID" value="GGH75341.1"/>
    <property type="molecule type" value="Genomic_DNA"/>
</dbReference>
<dbReference type="CDD" id="cd17329">
    <property type="entry name" value="MFS_MdtH_MDR_like"/>
    <property type="match status" value="1"/>
</dbReference>
<dbReference type="PROSITE" id="PS00216">
    <property type="entry name" value="SUGAR_TRANSPORT_1"/>
    <property type="match status" value="1"/>
</dbReference>
<keyword evidence="10" id="KW-1185">Reference proteome</keyword>
<dbReference type="InterPro" id="IPR005829">
    <property type="entry name" value="Sugar_transporter_CS"/>
</dbReference>
<comment type="subcellular location">
    <subcellularLocation>
        <location evidence="1">Cell membrane</location>
        <topology evidence="1">Multi-pass membrane protein</topology>
    </subcellularLocation>
</comment>
<keyword evidence="3" id="KW-1003">Cell membrane</keyword>
<keyword evidence="5 7" id="KW-1133">Transmembrane helix</keyword>
<sequence>MKLRDWDINLKVRLFGEGMTNLLFWMFFPFMSIYFSDAFGKETAGALLVASQVISVAIGLVGGYCADHLGRKKMMVIASLGQAVSFIFFALGNSPWLSSPLLTFISFSFLGLFGQLYWPASHAMVADVVPEKHRSSVFAVFYTSINITVVLGPLLGGIFFFDFRFPLLVVCFAVSVLLTFVLQKWIHETAPKVEKRTKAGKWYQYLGEQLHDYRVIITDKTFLIFILAGVLVAQTFMQLDLLMAVYTTEEVPTQSLLSLGSWHFDLTGKQAFSWVVAENGLLVALFTVLMNKWMTRYKEKTVFMGSAIFYGLGILLFGNMTNVWGLLFAVVIFTAAELMVVGIQDSFISKLAPENMRGQYFAASSLRFSIGRTIAPIAIPLTVWVGYTWTFSILGFLAFASAGLYAVMFRRLEKQKKSEPTIKIAKI</sequence>
<dbReference type="RefSeq" id="WP_188495638.1">
    <property type="nucleotide sequence ID" value="NZ_BMFV01000002.1"/>
</dbReference>
<evidence type="ECO:0000256" key="2">
    <source>
        <dbReference type="ARBA" id="ARBA00022448"/>
    </source>
</evidence>
<keyword evidence="2" id="KW-0813">Transport</keyword>
<name>A0A8J2ZTI5_9BACL</name>
<dbReference type="Gene3D" id="1.20.1250.20">
    <property type="entry name" value="MFS general substrate transporter like domains"/>
    <property type="match status" value="1"/>
</dbReference>
<dbReference type="AlphaFoldDB" id="A0A8J2ZTI5"/>
<dbReference type="Proteomes" id="UP000656813">
    <property type="component" value="Unassembled WGS sequence"/>
</dbReference>
<feature type="transmembrane region" description="Helical" evidence="7">
    <location>
        <begin position="47"/>
        <end position="66"/>
    </location>
</feature>
<reference evidence="9" key="1">
    <citation type="journal article" date="2014" name="Int. J. Syst. Evol. Microbiol.">
        <title>Complete genome sequence of Corynebacterium casei LMG S-19264T (=DSM 44701T), isolated from a smear-ripened cheese.</title>
        <authorList>
            <consortium name="US DOE Joint Genome Institute (JGI-PGF)"/>
            <person name="Walter F."/>
            <person name="Albersmeier A."/>
            <person name="Kalinowski J."/>
            <person name="Ruckert C."/>
        </authorList>
    </citation>
    <scope>NUCLEOTIDE SEQUENCE</scope>
    <source>
        <strain evidence="9">CGMCC 1.12777</strain>
    </source>
</reference>
<protein>
    <submittedName>
        <fullName evidence="9">Multidrug resistance protein</fullName>
    </submittedName>
</protein>
<dbReference type="InterPro" id="IPR036259">
    <property type="entry name" value="MFS_trans_sf"/>
</dbReference>
<feature type="transmembrane region" description="Helical" evidence="7">
    <location>
        <begin position="97"/>
        <end position="118"/>
    </location>
</feature>
<evidence type="ECO:0000256" key="1">
    <source>
        <dbReference type="ARBA" id="ARBA00004651"/>
    </source>
</evidence>
<feature type="transmembrane region" description="Helical" evidence="7">
    <location>
        <begin position="271"/>
        <end position="290"/>
    </location>
</feature>
<dbReference type="PROSITE" id="PS50850">
    <property type="entry name" value="MFS"/>
    <property type="match status" value="1"/>
</dbReference>